<evidence type="ECO:0000313" key="9">
    <source>
        <dbReference type="EMBL" id="GHC58274.1"/>
    </source>
</evidence>
<dbReference type="InterPro" id="IPR001460">
    <property type="entry name" value="PCN-bd_Tpept"/>
</dbReference>
<sequence>MSLSNFRPALKAFLFVVLTALSGWGEEGAAKPEWEKVFHRQNVKGTIVIVDERKDEPVSLVFDRGRAGTRFCPASTFKIPHALFALDAGVVRDEFQVFPWDGKKRWLEAWNGDQNLRSSMRNSVVWVYERFAEEIGEEREKEYLERSGYGNQSPSGEQPFWLEGDLRISAFEQIAFLQKLYRNQLPFSKEHQRLVKDVMIVEAKKSWILRAKTGWNGSVGWWVGWVEHPEGAVFFALNIDTPQRMEDLPKREGIAREILESLSAL</sequence>
<keyword evidence="4 7" id="KW-0378">Hydrolase</keyword>
<dbReference type="InterPro" id="IPR002137">
    <property type="entry name" value="Beta-lactam_class-D_AS"/>
</dbReference>
<evidence type="ECO:0000256" key="2">
    <source>
        <dbReference type="ARBA" id="ARBA00012865"/>
    </source>
</evidence>
<comment type="similarity">
    <text evidence="1 7">Belongs to the class-D beta-lactamase family.</text>
</comment>
<gene>
    <name evidence="9" type="primary">blaA</name>
    <name evidence="9" type="ORF">GCM10007100_26510</name>
</gene>
<evidence type="ECO:0000256" key="1">
    <source>
        <dbReference type="ARBA" id="ARBA00007898"/>
    </source>
</evidence>
<evidence type="ECO:0000259" key="8">
    <source>
        <dbReference type="Pfam" id="PF00905"/>
    </source>
</evidence>
<dbReference type="GO" id="GO:0017001">
    <property type="term" value="P:antibiotic catabolic process"/>
    <property type="evidence" value="ECO:0007669"/>
    <property type="project" value="InterPro"/>
</dbReference>
<dbReference type="GO" id="GO:0046677">
    <property type="term" value="P:response to antibiotic"/>
    <property type="evidence" value="ECO:0007669"/>
    <property type="project" value="UniProtKB-UniRule"/>
</dbReference>
<dbReference type="Proteomes" id="UP000644507">
    <property type="component" value="Unassembled WGS sequence"/>
</dbReference>
<name>A0A918WM58_9BACT</name>
<accession>A0A918WM58</accession>
<feature type="active site" description="Acyl-ester intermediate" evidence="6">
    <location>
        <position position="75"/>
    </location>
</feature>
<dbReference type="Gene3D" id="3.40.710.10">
    <property type="entry name" value="DD-peptidase/beta-lactamase superfamily"/>
    <property type="match status" value="1"/>
</dbReference>
<dbReference type="PROSITE" id="PS00337">
    <property type="entry name" value="BETA_LACTAMASE_D"/>
    <property type="match status" value="1"/>
</dbReference>
<evidence type="ECO:0000256" key="3">
    <source>
        <dbReference type="ARBA" id="ARBA00022729"/>
    </source>
</evidence>
<protein>
    <recommendedName>
        <fullName evidence="2 7">Beta-lactamase</fullName>
        <ecNumber evidence="2 7">3.5.2.6</ecNumber>
    </recommendedName>
</protein>
<feature type="modified residue" description="N6-carboxylysine" evidence="6">
    <location>
        <position position="78"/>
    </location>
</feature>
<dbReference type="GO" id="GO:0008800">
    <property type="term" value="F:beta-lactamase activity"/>
    <property type="evidence" value="ECO:0007669"/>
    <property type="project" value="UniProtKB-UniRule"/>
</dbReference>
<evidence type="ECO:0000313" key="10">
    <source>
        <dbReference type="Proteomes" id="UP000644507"/>
    </source>
</evidence>
<evidence type="ECO:0000256" key="6">
    <source>
        <dbReference type="PIRSR" id="PIRSR602137-50"/>
    </source>
</evidence>
<dbReference type="NCBIfam" id="NF012161">
    <property type="entry name" value="bla_class_D_main"/>
    <property type="match status" value="1"/>
</dbReference>
<feature type="domain" description="Penicillin-binding protein transpeptidase" evidence="8">
    <location>
        <begin position="45"/>
        <end position="260"/>
    </location>
</feature>
<dbReference type="SUPFAM" id="SSF56601">
    <property type="entry name" value="beta-lactamase/transpeptidase-like"/>
    <property type="match status" value="1"/>
</dbReference>
<comment type="catalytic activity">
    <reaction evidence="7">
        <text>a beta-lactam + H2O = a substituted beta-amino acid</text>
        <dbReference type="Rhea" id="RHEA:20401"/>
        <dbReference type="ChEBI" id="CHEBI:15377"/>
        <dbReference type="ChEBI" id="CHEBI:35627"/>
        <dbReference type="ChEBI" id="CHEBI:140347"/>
        <dbReference type="EC" id="3.5.2.6"/>
    </reaction>
</comment>
<dbReference type="GO" id="GO:0008658">
    <property type="term" value="F:penicillin binding"/>
    <property type="evidence" value="ECO:0007669"/>
    <property type="project" value="InterPro"/>
</dbReference>
<reference evidence="9" key="2">
    <citation type="submission" date="2020-09" db="EMBL/GenBank/DDBJ databases">
        <authorList>
            <person name="Sun Q."/>
            <person name="Kim S."/>
        </authorList>
    </citation>
    <scope>NUCLEOTIDE SEQUENCE</scope>
    <source>
        <strain evidence="9">KCTC 12988</strain>
    </source>
</reference>
<evidence type="ECO:0000256" key="4">
    <source>
        <dbReference type="ARBA" id="ARBA00022801"/>
    </source>
</evidence>
<keyword evidence="3" id="KW-0732">Signal</keyword>
<dbReference type="Pfam" id="PF00905">
    <property type="entry name" value="Transpeptidase"/>
    <property type="match status" value="1"/>
</dbReference>
<dbReference type="RefSeq" id="WP_189570675.1">
    <property type="nucleotide sequence ID" value="NZ_BMXI01000011.1"/>
</dbReference>
<dbReference type="EC" id="3.5.2.6" evidence="2 7"/>
<comment type="caution">
    <text evidence="9">The sequence shown here is derived from an EMBL/GenBank/DDBJ whole genome shotgun (WGS) entry which is preliminary data.</text>
</comment>
<evidence type="ECO:0000256" key="5">
    <source>
        <dbReference type="ARBA" id="ARBA00023251"/>
    </source>
</evidence>
<proteinExistence type="inferred from homology"/>
<organism evidence="9 10">
    <name type="scientific">Roseibacillus persicicus</name>
    <dbReference type="NCBI Taxonomy" id="454148"/>
    <lineage>
        <taxon>Bacteria</taxon>
        <taxon>Pseudomonadati</taxon>
        <taxon>Verrucomicrobiota</taxon>
        <taxon>Verrucomicrobiia</taxon>
        <taxon>Verrucomicrobiales</taxon>
        <taxon>Verrucomicrobiaceae</taxon>
        <taxon>Roseibacillus</taxon>
    </lineage>
</organism>
<dbReference type="AlphaFoldDB" id="A0A918WM58"/>
<keyword evidence="10" id="KW-1185">Reference proteome</keyword>
<keyword evidence="5 7" id="KW-0046">Antibiotic resistance</keyword>
<dbReference type="EMBL" id="BMXI01000011">
    <property type="protein sequence ID" value="GHC58274.1"/>
    <property type="molecule type" value="Genomic_DNA"/>
</dbReference>
<evidence type="ECO:0000256" key="7">
    <source>
        <dbReference type="RuleBase" id="RU361140"/>
    </source>
</evidence>
<reference evidence="9" key="1">
    <citation type="journal article" date="2014" name="Int. J. Syst. Evol. Microbiol.">
        <title>Complete genome sequence of Corynebacterium casei LMG S-19264T (=DSM 44701T), isolated from a smear-ripened cheese.</title>
        <authorList>
            <consortium name="US DOE Joint Genome Institute (JGI-PGF)"/>
            <person name="Walter F."/>
            <person name="Albersmeier A."/>
            <person name="Kalinowski J."/>
            <person name="Ruckert C."/>
        </authorList>
    </citation>
    <scope>NUCLEOTIDE SEQUENCE</scope>
    <source>
        <strain evidence="9">KCTC 12988</strain>
    </source>
</reference>
<dbReference type="InterPro" id="IPR012338">
    <property type="entry name" value="Beta-lactam/transpept-like"/>
</dbReference>